<evidence type="ECO:0000313" key="3">
    <source>
        <dbReference type="EMBL" id="MBM7812578.1"/>
    </source>
</evidence>
<feature type="compositionally biased region" description="Low complexity" evidence="1">
    <location>
        <begin position="29"/>
        <end position="52"/>
    </location>
</feature>
<evidence type="ECO:0000313" key="4">
    <source>
        <dbReference type="Proteomes" id="UP001195724"/>
    </source>
</evidence>
<organism evidence="3 4">
    <name type="scientific">Saccharothrix algeriensis</name>
    <dbReference type="NCBI Taxonomy" id="173560"/>
    <lineage>
        <taxon>Bacteria</taxon>
        <taxon>Bacillati</taxon>
        <taxon>Actinomycetota</taxon>
        <taxon>Actinomycetes</taxon>
        <taxon>Pseudonocardiales</taxon>
        <taxon>Pseudonocardiaceae</taxon>
        <taxon>Saccharothrix</taxon>
    </lineage>
</organism>
<keyword evidence="2" id="KW-0812">Transmembrane</keyword>
<proteinExistence type="predicted"/>
<dbReference type="EMBL" id="JAFBCL010000001">
    <property type="protein sequence ID" value="MBM7812578.1"/>
    <property type="molecule type" value="Genomic_DNA"/>
</dbReference>
<feature type="transmembrane region" description="Helical" evidence="2">
    <location>
        <begin position="124"/>
        <end position="142"/>
    </location>
</feature>
<feature type="transmembrane region" description="Helical" evidence="2">
    <location>
        <begin position="185"/>
        <end position="205"/>
    </location>
</feature>
<reference evidence="3 4" key="1">
    <citation type="submission" date="2021-01" db="EMBL/GenBank/DDBJ databases">
        <title>Sequencing the genomes of 1000 actinobacteria strains.</title>
        <authorList>
            <person name="Klenk H.-P."/>
        </authorList>
    </citation>
    <scope>NUCLEOTIDE SEQUENCE [LARGE SCALE GENOMIC DNA]</scope>
    <source>
        <strain evidence="3 4">DSM 44581</strain>
    </source>
</reference>
<dbReference type="Proteomes" id="UP001195724">
    <property type="component" value="Unassembled WGS sequence"/>
</dbReference>
<keyword evidence="2" id="KW-1133">Transmembrane helix</keyword>
<feature type="region of interest" description="Disordered" evidence="1">
    <location>
        <begin position="1"/>
        <end position="69"/>
    </location>
</feature>
<protein>
    <submittedName>
        <fullName evidence="3">Amino acid transporter</fullName>
    </submittedName>
</protein>
<keyword evidence="4" id="KW-1185">Reference proteome</keyword>
<evidence type="ECO:0000256" key="2">
    <source>
        <dbReference type="SAM" id="Phobius"/>
    </source>
</evidence>
<accession>A0ABS2S8N7</accession>
<dbReference type="RefSeq" id="WP_204843334.1">
    <property type="nucleotide sequence ID" value="NZ_JAFBCL010000001.1"/>
</dbReference>
<comment type="caution">
    <text evidence="3">The sequence shown here is derived from an EMBL/GenBank/DDBJ whole genome shotgun (WGS) entry which is preliminary data.</text>
</comment>
<keyword evidence="2" id="KW-0472">Membrane</keyword>
<evidence type="ECO:0000256" key="1">
    <source>
        <dbReference type="SAM" id="MobiDB-lite"/>
    </source>
</evidence>
<gene>
    <name evidence="3" type="ORF">JOE68_003443</name>
</gene>
<name>A0ABS2S8N7_9PSEU</name>
<feature type="compositionally biased region" description="Gly residues" evidence="1">
    <location>
        <begin position="10"/>
        <end position="28"/>
    </location>
</feature>
<feature type="transmembrane region" description="Helical" evidence="2">
    <location>
        <begin position="154"/>
        <end position="179"/>
    </location>
</feature>
<sequence length="216" mass="22753">MTTPQDPYGQQGGHPHQGGGHPQHGGPQGYPQQGGPQGYPQQGGPQGYQQQPGYPPSAPPLSDSELARPARPKSVDTAFMLWMVAAGIGIVSSILNFFTVQALYDELLKDTSPELRGSVAEPGYGSAIFSLVLFALWVLVVFQMRNGANWARIVLAVLGGIGVIGGLVGLLTIGVLFSIGILGALQALLSLASLVVTIGALIFMFKSDANYYFKKS</sequence>
<feature type="transmembrane region" description="Helical" evidence="2">
    <location>
        <begin position="78"/>
        <end position="104"/>
    </location>
</feature>